<evidence type="ECO:0000313" key="8">
    <source>
        <dbReference type="Proteomes" id="UP000561045"/>
    </source>
</evidence>
<comment type="caution">
    <text evidence="7">The sequence shown here is derived from an EMBL/GenBank/DDBJ whole genome shotgun (WGS) entry which is preliminary data.</text>
</comment>
<evidence type="ECO:0000256" key="5">
    <source>
        <dbReference type="ARBA" id="ARBA00038303"/>
    </source>
</evidence>
<keyword evidence="1 6" id="KW-0698">rRNA processing</keyword>
<dbReference type="AlphaFoldDB" id="A0A840BM93"/>
<dbReference type="PANTHER" id="PTHR33603">
    <property type="entry name" value="METHYLTRANSFERASE"/>
    <property type="match status" value="1"/>
</dbReference>
<dbReference type="GO" id="GO:0005737">
    <property type="term" value="C:cytoplasm"/>
    <property type="evidence" value="ECO:0007669"/>
    <property type="project" value="UniProtKB-SubCell"/>
</dbReference>
<proteinExistence type="inferred from homology"/>
<evidence type="ECO:0000256" key="1">
    <source>
        <dbReference type="ARBA" id="ARBA00022552"/>
    </source>
</evidence>
<evidence type="ECO:0000256" key="3">
    <source>
        <dbReference type="ARBA" id="ARBA00022679"/>
    </source>
</evidence>
<dbReference type="PIRSF" id="PIRSF004505">
    <property type="entry name" value="MT_bac"/>
    <property type="match status" value="1"/>
</dbReference>
<organism evidence="7 8">
    <name type="scientific">Niveibacterium umoris</name>
    <dbReference type="NCBI Taxonomy" id="1193620"/>
    <lineage>
        <taxon>Bacteria</taxon>
        <taxon>Pseudomonadati</taxon>
        <taxon>Pseudomonadota</taxon>
        <taxon>Betaproteobacteria</taxon>
        <taxon>Rhodocyclales</taxon>
        <taxon>Rhodocyclaceae</taxon>
        <taxon>Niveibacterium</taxon>
    </lineage>
</organism>
<comment type="function">
    <text evidence="6">Specifically methylates the pseudouridine at position 1915 (m3Psi1915) in 23S rRNA.</text>
</comment>
<feature type="binding site" evidence="6">
    <location>
        <begin position="123"/>
        <end position="128"/>
    </location>
    <ligand>
        <name>S-adenosyl-L-methionine</name>
        <dbReference type="ChEBI" id="CHEBI:59789"/>
    </ligand>
</feature>
<dbReference type="HAMAP" id="MF_00658">
    <property type="entry name" value="23SrRNA_methyltr_H"/>
    <property type="match status" value="1"/>
</dbReference>
<evidence type="ECO:0000313" key="7">
    <source>
        <dbReference type="EMBL" id="MBB4014335.1"/>
    </source>
</evidence>
<dbReference type="EC" id="2.1.1.177" evidence="6"/>
<dbReference type="Pfam" id="PF02590">
    <property type="entry name" value="SPOUT_MTase"/>
    <property type="match status" value="1"/>
</dbReference>
<protein>
    <recommendedName>
        <fullName evidence="6">Ribosomal RNA large subunit methyltransferase H</fullName>
        <ecNumber evidence="6">2.1.1.177</ecNumber>
    </recommendedName>
    <alternativeName>
        <fullName evidence="6">23S rRNA (pseudouridine1915-N3)-methyltransferase</fullName>
    </alternativeName>
    <alternativeName>
        <fullName evidence="6">23S rRNA m3Psi1915 methyltransferase</fullName>
    </alternativeName>
    <alternativeName>
        <fullName evidence="6">rRNA (pseudouridine-N3-)-methyltransferase RlmH</fullName>
    </alternativeName>
</protein>
<comment type="subunit">
    <text evidence="6">Homodimer.</text>
</comment>
<reference evidence="7 8" key="1">
    <citation type="submission" date="2020-08" db="EMBL/GenBank/DDBJ databases">
        <title>Genomic Encyclopedia of Type Strains, Phase IV (KMG-IV): sequencing the most valuable type-strain genomes for metagenomic binning, comparative biology and taxonomic classification.</title>
        <authorList>
            <person name="Goeker M."/>
        </authorList>
    </citation>
    <scope>NUCLEOTIDE SEQUENCE [LARGE SCALE GENOMIC DNA]</scope>
    <source>
        <strain evidence="7 8">DSM 106739</strain>
    </source>
</reference>
<keyword evidence="2 6" id="KW-0489">Methyltransferase</keyword>
<name>A0A840BM93_9RHOO</name>
<gene>
    <name evidence="6" type="primary">rlmH</name>
    <name evidence="7" type="ORF">GGR36_003681</name>
</gene>
<keyword evidence="4 6" id="KW-0949">S-adenosyl-L-methionine</keyword>
<comment type="subcellular location">
    <subcellularLocation>
        <location evidence="6">Cytoplasm</location>
    </subcellularLocation>
</comment>
<accession>A0A840BM93</accession>
<dbReference type="Proteomes" id="UP000561045">
    <property type="component" value="Unassembled WGS sequence"/>
</dbReference>
<sequence>MRLLIVAVGHRMPGWVDEAFGDFAKRMPRECAIELVEVKAEPRSGGKSAEQMMALEAERIRAALPPRARLVILDERGDDLTTKSLAQRLERWLGEGDDVALVIGGPDGLDPSLKQAAQEKIRLSSLTLPHAMVRVLLAEALYRAWSVTKNHPYHRE</sequence>
<dbReference type="CDD" id="cd18081">
    <property type="entry name" value="RlmH-like"/>
    <property type="match status" value="1"/>
</dbReference>
<dbReference type="InterPro" id="IPR003742">
    <property type="entry name" value="RlmH-like"/>
</dbReference>
<evidence type="ECO:0000256" key="6">
    <source>
        <dbReference type="HAMAP-Rule" id="MF_00658"/>
    </source>
</evidence>
<dbReference type="PANTHER" id="PTHR33603:SF1">
    <property type="entry name" value="RIBOSOMAL RNA LARGE SUBUNIT METHYLTRANSFERASE H"/>
    <property type="match status" value="1"/>
</dbReference>
<comment type="similarity">
    <text evidence="5 6">Belongs to the RNA methyltransferase RlmH family.</text>
</comment>
<keyword evidence="8" id="KW-1185">Reference proteome</keyword>
<keyword evidence="3 6" id="KW-0808">Transferase</keyword>
<dbReference type="EMBL" id="JACIET010000002">
    <property type="protein sequence ID" value="MBB4014335.1"/>
    <property type="molecule type" value="Genomic_DNA"/>
</dbReference>
<dbReference type="NCBIfam" id="TIGR00246">
    <property type="entry name" value="tRNA_RlmH_YbeA"/>
    <property type="match status" value="1"/>
</dbReference>
<dbReference type="Gene3D" id="3.40.1280.10">
    <property type="match status" value="1"/>
</dbReference>
<evidence type="ECO:0000256" key="2">
    <source>
        <dbReference type="ARBA" id="ARBA00022603"/>
    </source>
</evidence>
<dbReference type="GO" id="GO:0070038">
    <property type="term" value="F:rRNA (pseudouridine-N3-)-methyltransferase activity"/>
    <property type="evidence" value="ECO:0007669"/>
    <property type="project" value="UniProtKB-UniRule"/>
</dbReference>
<dbReference type="RefSeq" id="WP_183636244.1">
    <property type="nucleotide sequence ID" value="NZ_BAABLE010000005.1"/>
</dbReference>
<dbReference type="SUPFAM" id="SSF75217">
    <property type="entry name" value="alpha/beta knot"/>
    <property type="match status" value="1"/>
</dbReference>
<keyword evidence="6" id="KW-0963">Cytoplasm</keyword>
<dbReference type="InterPro" id="IPR029026">
    <property type="entry name" value="tRNA_m1G_MTases_N"/>
</dbReference>
<feature type="binding site" evidence="6">
    <location>
        <position position="73"/>
    </location>
    <ligand>
        <name>S-adenosyl-L-methionine</name>
        <dbReference type="ChEBI" id="CHEBI:59789"/>
    </ligand>
</feature>
<dbReference type="NCBIfam" id="NF000986">
    <property type="entry name" value="PRK00103.1-4"/>
    <property type="match status" value="1"/>
</dbReference>
<comment type="catalytic activity">
    <reaction evidence="6">
        <text>pseudouridine(1915) in 23S rRNA + S-adenosyl-L-methionine = N(3)-methylpseudouridine(1915) in 23S rRNA + S-adenosyl-L-homocysteine + H(+)</text>
        <dbReference type="Rhea" id="RHEA:42752"/>
        <dbReference type="Rhea" id="RHEA-COMP:10221"/>
        <dbReference type="Rhea" id="RHEA-COMP:10222"/>
        <dbReference type="ChEBI" id="CHEBI:15378"/>
        <dbReference type="ChEBI" id="CHEBI:57856"/>
        <dbReference type="ChEBI" id="CHEBI:59789"/>
        <dbReference type="ChEBI" id="CHEBI:65314"/>
        <dbReference type="ChEBI" id="CHEBI:74486"/>
        <dbReference type="EC" id="2.1.1.177"/>
    </reaction>
</comment>
<dbReference type="InterPro" id="IPR029028">
    <property type="entry name" value="Alpha/beta_knot_MTases"/>
</dbReference>
<feature type="binding site" evidence="6">
    <location>
        <position position="104"/>
    </location>
    <ligand>
        <name>S-adenosyl-L-methionine</name>
        <dbReference type="ChEBI" id="CHEBI:59789"/>
    </ligand>
</feature>
<evidence type="ECO:0000256" key="4">
    <source>
        <dbReference type="ARBA" id="ARBA00022691"/>
    </source>
</evidence>